<sequence length="73" mass="7938">MCPFKGGNSNSVYSQLVPNLEQEQLNKLMDAFGSTKDVIGASNSKTLESAVDALRVTVSKFQTKDKESVNNAR</sequence>
<reference evidence="2" key="1">
    <citation type="submission" date="2016-10" db="EMBL/GenBank/DDBJ databases">
        <authorList>
            <person name="Varghese N."/>
            <person name="Submissions S."/>
        </authorList>
    </citation>
    <scope>NUCLEOTIDE SEQUENCE [LARGE SCALE GENOMIC DNA]</scope>
    <source>
        <strain evidence="2">Nm76</strain>
    </source>
</reference>
<dbReference type="STRING" id="42354.SAMN05216333_11670"/>
<dbReference type="Proteomes" id="UP000198814">
    <property type="component" value="Unassembled WGS sequence"/>
</dbReference>
<organism evidence="1 2">
    <name type="scientific">Nitrosomonas oligotropha</name>
    <dbReference type="NCBI Taxonomy" id="42354"/>
    <lineage>
        <taxon>Bacteria</taxon>
        <taxon>Pseudomonadati</taxon>
        <taxon>Pseudomonadota</taxon>
        <taxon>Betaproteobacteria</taxon>
        <taxon>Nitrosomonadales</taxon>
        <taxon>Nitrosomonadaceae</taxon>
        <taxon>Nitrosomonas</taxon>
    </lineage>
</organism>
<evidence type="ECO:0000313" key="2">
    <source>
        <dbReference type="Proteomes" id="UP000198814"/>
    </source>
</evidence>
<dbReference type="AlphaFoldDB" id="A0A1H8S3S9"/>
<gene>
    <name evidence="1" type="ORF">SAMN05216333_11670</name>
</gene>
<dbReference type="RefSeq" id="WP_090319814.1">
    <property type="nucleotide sequence ID" value="NZ_FNOE01000015.1"/>
</dbReference>
<keyword evidence="2" id="KW-1185">Reference proteome</keyword>
<accession>A0A1H8S3S9</accession>
<dbReference type="EMBL" id="FODO01000016">
    <property type="protein sequence ID" value="SEO73252.1"/>
    <property type="molecule type" value="Genomic_DNA"/>
</dbReference>
<protein>
    <submittedName>
        <fullName evidence="1">Uncharacterized protein</fullName>
    </submittedName>
</protein>
<name>A0A1H8S3S9_9PROT</name>
<evidence type="ECO:0000313" key="1">
    <source>
        <dbReference type="EMBL" id="SEO73252.1"/>
    </source>
</evidence>
<proteinExistence type="predicted"/>